<gene>
    <name evidence="5" type="primary">cofC</name>
    <name evidence="5" type="ORF">O1D97_04365</name>
</gene>
<dbReference type="GO" id="GO:0043814">
    <property type="term" value="F:phospholactate guanylyltransferase activity"/>
    <property type="evidence" value="ECO:0007669"/>
    <property type="project" value="UniProtKB-EC"/>
</dbReference>
<sequence length="219" mass="24041">MTLPCIVIPMKSPKKAKQRLSLHLSNEDRESLALTLFKKTLAFFNRHFPHIETLVVSESSEVLALAKTYGTHTLFDDGSQGLNGALKRACGWVKQAGFSQQLIIPSDIAILDKMEIESLLLSSEQASVVIALAKDGGTNALLTSPPDAIEFAYGTHSANKHKAQAVSKKMSCVCLQLSHLSLDIDLSDDLEKAIKQQPELFKKWCQPLASSLYKEALYA</sequence>
<dbReference type="PANTHER" id="PTHR40392">
    <property type="entry name" value="2-PHOSPHO-L-LACTATE GUANYLYLTRANSFERASE"/>
    <property type="match status" value="1"/>
</dbReference>
<proteinExistence type="predicted"/>
<evidence type="ECO:0000313" key="5">
    <source>
        <dbReference type="EMBL" id="MCZ2720897.1"/>
    </source>
</evidence>
<organism evidence="5 6">
    <name type="scientific">Marinomonas phaeophyticola</name>
    <dbReference type="NCBI Taxonomy" id="3004091"/>
    <lineage>
        <taxon>Bacteria</taxon>
        <taxon>Pseudomonadati</taxon>
        <taxon>Pseudomonadota</taxon>
        <taxon>Gammaproteobacteria</taxon>
        <taxon>Oceanospirillales</taxon>
        <taxon>Oceanospirillaceae</taxon>
        <taxon>Marinomonas</taxon>
    </lineage>
</organism>
<dbReference type="InterPro" id="IPR002835">
    <property type="entry name" value="CofC"/>
</dbReference>
<keyword evidence="4" id="KW-0342">GTP-binding</keyword>
<keyword evidence="1 5" id="KW-0808">Transferase</keyword>
<dbReference type="EC" id="2.7.7.68" evidence="5"/>
<keyword evidence="3" id="KW-0547">Nucleotide-binding</keyword>
<dbReference type="Gene3D" id="3.90.550.10">
    <property type="entry name" value="Spore Coat Polysaccharide Biosynthesis Protein SpsA, Chain A"/>
    <property type="match status" value="1"/>
</dbReference>
<reference evidence="5" key="1">
    <citation type="submission" date="2022-12" db="EMBL/GenBank/DDBJ databases">
        <title>Marinomonas 15G1-11 sp. nov, isolated from marine algae.</title>
        <authorList>
            <person name="Butt M."/>
            <person name="Choi D.G."/>
            <person name="Kim J.M."/>
            <person name="Lee J.K."/>
            <person name="Baek J.H."/>
            <person name="Jeon C.O."/>
        </authorList>
    </citation>
    <scope>NUCLEOTIDE SEQUENCE</scope>
    <source>
        <strain evidence="5">15G1-11</strain>
    </source>
</reference>
<accession>A0ABT4JR85</accession>
<dbReference type="PANTHER" id="PTHR40392:SF1">
    <property type="entry name" value="2-PHOSPHO-L-LACTATE GUANYLYLTRANSFERASE"/>
    <property type="match status" value="1"/>
</dbReference>
<comment type="caution">
    <text evidence="5">The sequence shown here is derived from an EMBL/GenBank/DDBJ whole genome shotgun (WGS) entry which is preliminary data.</text>
</comment>
<dbReference type="Proteomes" id="UP001149719">
    <property type="component" value="Unassembled WGS sequence"/>
</dbReference>
<dbReference type="EMBL" id="JAPUBN010000011">
    <property type="protein sequence ID" value="MCZ2720897.1"/>
    <property type="molecule type" value="Genomic_DNA"/>
</dbReference>
<protein>
    <submittedName>
        <fullName evidence="5">2-phospho-L-lactate guanylyltransferase</fullName>
        <ecNumber evidence="5">2.7.7.68</ecNumber>
    </submittedName>
</protein>
<dbReference type="NCBIfam" id="TIGR03552">
    <property type="entry name" value="F420_cofC"/>
    <property type="match status" value="1"/>
</dbReference>
<evidence type="ECO:0000256" key="2">
    <source>
        <dbReference type="ARBA" id="ARBA00022695"/>
    </source>
</evidence>
<keyword evidence="6" id="KW-1185">Reference proteome</keyword>
<dbReference type="Pfam" id="PF01983">
    <property type="entry name" value="CofC"/>
    <property type="match status" value="1"/>
</dbReference>
<dbReference type="RefSeq" id="WP_269123150.1">
    <property type="nucleotide sequence ID" value="NZ_JAPUBN010000011.1"/>
</dbReference>
<dbReference type="InterPro" id="IPR029044">
    <property type="entry name" value="Nucleotide-diphossugar_trans"/>
</dbReference>
<name>A0ABT4JR85_9GAMM</name>
<evidence type="ECO:0000256" key="1">
    <source>
        <dbReference type="ARBA" id="ARBA00022679"/>
    </source>
</evidence>
<evidence type="ECO:0000256" key="3">
    <source>
        <dbReference type="ARBA" id="ARBA00022741"/>
    </source>
</evidence>
<evidence type="ECO:0000313" key="6">
    <source>
        <dbReference type="Proteomes" id="UP001149719"/>
    </source>
</evidence>
<evidence type="ECO:0000256" key="4">
    <source>
        <dbReference type="ARBA" id="ARBA00023134"/>
    </source>
</evidence>
<dbReference type="SUPFAM" id="SSF53448">
    <property type="entry name" value="Nucleotide-diphospho-sugar transferases"/>
    <property type="match status" value="1"/>
</dbReference>
<keyword evidence="2 5" id="KW-0548">Nucleotidyltransferase</keyword>